<dbReference type="NCBIfam" id="NF040560">
    <property type="entry name" value="CAS_Csx15"/>
    <property type="match status" value="1"/>
</dbReference>
<dbReference type="CDD" id="cd09766">
    <property type="entry name" value="Csx15_I-U"/>
    <property type="match status" value="1"/>
</dbReference>
<comment type="caution">
    <text evidence="1">The sequence shown here is derived from an EMBL/GenBank/DDBJ whole genome shotgun (WGS) entry which is preliminary data.</text>
</comment>
<evidence type="ECO:0000313" key="2">
    <source>
        <dbReference type="Proteomes" id="UP000441717"/>
    </source>
</evidence>
<reference evidence="1 2" key="1">
    <citation type="submission" date="2019-10" db="EMBL/GenBank/DDBJ databases">
        <title>Comparative genomics of sulfur disproportionating microorganisms.</title>
        <authorList>
            <person name="Ward L.M."/>
            <person name="Bertran E."/>
            <person name="Johnston D."/>
        </authorList>
    </citation>
    <scope>NUCLEOTIDE SEQUENCE [LARGE SCALE GENOMIC DNA]</scope>
    <source>
        <strain evidence="1 2">DSM 14055</strain>
    </source>
</reference>
<name>A0A6N7ITE2_9FIRM</name>
<dbReference type="AlphaFoldDB" id="A0A6N7ITE2"/>
<protein>
    <submittedName>
        <fullName evidence="1">Uncharacterized protein</fullName>
    </submittedName>
</protein>
<evidence type="ECO:0000313" key="1">
    <source>
        <dbReference type="EMBL" id="MQL53395.1"/>
    </source>
</evidence>
<proteinExistence type="predicted"/>
<sequence>MKVINFAHPLTESNLQEIKSLAGCEVSEVVEVPSQIDPAKPLEPQIASRLENLGLTAQEWQTQPLLINLPSLSCSAAVVLALLHGRMGYFPPILRLRPDTDSLVPRFVVAEILNLQAIRERARGKR</sequence>
<organism evidence="1 2">
    <name type="scientific">Desulfofundulus thermobenzoicus</name>
    <dbReference type="NCBI Taxonomy" id="29376"/>
    <lineage>
        <taxon>Bacteria</taxon>
        <taxon>Bacillati</taxon>
        <taxon>Bacillota</taxon>
        <taxon>Clostridia</taxon>
        <taxon>Eubacteriales</taxon>
        <taxon>Peptococcaceae</taxon>
        <taxon>Desulfofundulus</taxon>
    </lineage>
</organism>
<dbReference type="Proteomes" id="UP000441717">
    <property type="component" value="Unassembled WGS sequence"/>
</dbReference>
<accession>A0A6N7ITE2</accession>
<keyword evidence="2" id="KW-1185">Reference proteome</keyword>
<gene>
    <name evidence="1" type="ORF">GFC01_14240</name>
</gene>
<dbReference type="EMBL" id="WHYR01000048">
    <property type="protein sequence ID" value="MQL53395.1"/>
    <property type="molecule type" value="Genomic_DNA"/>
</dbReference>